<comment type="similarity">
    <text evidence="2">Belongs to the nitroreductase family.</text>
</comment>
<dbReference type="GO" id="GO:0016491">
    <property type="term" value="F:oxidoreductase activity"/>
    <property type="evidence" value="ECO:0007669"/>
    <property type="project" value="UniProtKB-KW"/>
</dbReference>
<comment type="caution">
    <text evidence="9">The sequence shown here is derived from an EMBL/GenBank/DDBJ whole genome shotgun (WGS) entry which is preliminary data.</text>
</comment>
<evidence type="ECO:0000256" key="6">
    <source>
        <dbReference type="ARBA" id="ARBA00023002"/>
    </source>
</evidence>
<dbReference type="InterPro" id="IPR026021">
    <property type="entry name" value="YdjA-like"/>
</dbReference>
<dbReference type="PANTHER" id="PTHR43821:SF1">
    <property type="entry name" value="NAD(P)H NITROREDUCTASE YDJA-RELATED"/>
    <property type="match status" value="1"/>
</dbReference>
<dbReference type="SUPFAM" id="SSF55469">
    <property type="entry name" value="FMN-dependent nitroreductase-like"/>
    <property type="match status" value="1"/>
</dbReference>
<evidence type="ECO:0000259" key="8">
    <source>
        <dbReference type="Pfam" id="PF00881"/>
    </source>
</evidence>
<gene>
    <name evidence="9" type="ORF">CHH57_20000</name>
</gene>
<keyword evidence="4" id="KW-0288">FMN</keyword>
<dbReference type="RefSeq" id="WP_095333080.1">
    <property type="nucleotide sequence ID" value="NZ_CP026031.1"/>
</dbReference>
<dbReference type="EMBL" id="NPBQ01000125">
    <property type="protein sequence ID" value="PAD81351.1"/>
    <property type="molecule type" value="Genomic_DNA"/>
</dbReference>
<evidence type="ECO:0000313" key="9">
    <source>
        <dbReference type="EMBL" id="PAD81351.1"/>
    </source>
</evidence>
<evidence type="ECO:0000256" key="3">
    <source>
        <dbReference type="ARBA" id="ARBA00022630"/>
    </source>
</evidence>
<keyword evidence="5" id="KW-0521">NADP</keyword>
<evidence type="ECO:0000313" key="10">
    <source>
        <dbReference type="Proteomes" id="UP000216961"/>
    </source>
</evidence>
<reference evidence="9 10" key="1">
    <citation type="submission" date="2017-07" db="EMBL/GenBank/DDBJ databases">
        <title>Isolation and whole genome analysis of endospore-forming bacteria from heroin.</title>
        <authorList>
            <person name="Kalinowski J."/>
            <person name="Ahrens B."/>
            <person name="Al-Dilaimi A."/>
            <person name="Winkler A."/>
            <person name="Wibberg D."/>
            <person name="Schleenbecker U."/>
            <person name="Ruckert C."/>
            <person name="Wolfel R."/>
            <person name="Grass G."/>
        </authorList>
    </citation>
    <scope>NUCLEOTIDE SEQUENCE [LARGE SCALE GENOMIC DNA]</scope>
    <source>
        <strain evidence="9 10">7521-2</strain>
    </source>
</reference>
<sequence>MNISELITGRRTVKKFKTKDVENSIILEWLQQAKFAPNHKMTEPWRILFVGEKTRAELKHKTNFGGASKVIAVLSHKGRNQIERDENLASVSCFIQNFMLQAWDAGVGTFWSSVGSSALGRKSLGVSEDYEVVGVLAIGYPEEIMEPKARTSIEEKITYLD</sequence>
<dbReference type="KEGG" id="bcir:C2I06_02315"/>
<dbReference type="PANTHER" id="PTHR43821">
    <property type="entry name" value="NAD(P)H NITROREDUCTASE YDJA-RELATED"/>
    <property type="match status" value="1"/>
</dbReference>
<dbReference type="Gene3D" id="3.40.109.10">
    <property type="entry name" value="NADH Oxidase"/>
    <property type="match status" value="1"/>
</dbReference>
<organism evidence="9 10">
    <name type="scientific">Niallia circulans</name>
    <name type="common">Bacillus circulans</name>
    <dbReference type="NCBI Taxonomy" id="1397"/>
    <lineage>
        <taxon>Bacteria</taxon>
        <taxon>Bacillati</taxon>
        <taxon>Bacillota</taxon>
        <taxon>Bacilli</taxon>
        <taxon>Bacillales</taxon>
        <taxon>Bacillaceae</taxon>
        <taxon>Niallia</taxon>
    </lineage>
</organism>
<evidence type="ECO:0000256" key="2">
    <source>
        <dbReference type="ARBA" id="ARBA00007118"/>
    </source>
</evidence>
<keyword evidence="3" id="KW-0285">Flavoprotein</keyword>
<dbReference type="Pfam" id="PF00881">
    <property type="entry name" value="Nitroreductase"/>
    <property type="match status" value="1"/>
</dbReference>
<evidence type="ECO:0000256" key="1">
    <source>
        <dbReference type="ARBA" id="ARBA00001917"/>
    </source>
</evidence>
<dbReference type="CDD" id="cd02135">
    <property type="entry name" value="YdjA-like"/>
    <property type="match status" value="1"/>
</dbReference>
<keyword evidence="6" id="KW-0560">Oxidoreductase</keyword>
<dbReference type="InterPro" id="IPR052530">
    <property type="entry name" value="NAD(P)H_nitroreductase"/>
</dbReference>
<dbReference type="InterPro" id="IPR029479">
    <property type="entry name" value="Nitroreductase"/>
</dbReference>
<protein>
    <submittedName>
        <fullName evidence="9">Nitroreductase</fullName>
    </submittedName>
</protein>
<accession>A0A268F7I7</accession>
<dbReference type="InterPro" id="IPR000415">
    <property type="entry name" value="Nitroreductase-like"/>
</dbReference>
<evidence type="ECO:0000256" key="4">
    <source>
        <dbReference type="ARBA" id="ARBA00022643"/>
    </source>
</evidence>
<feature type="domain" description="Nitroreductase" evidence="8">
    <location>
        <begin position="56"/>
        <end position="140"/>
    </location>
</feature>
<keyword evidence="7" id="KW-0520">NAD</keyword>
<name>A0A268F7I7_NIACI</name>
<evidence type="ECO:0000256" key="7">
    <source>
        <dbReference type="ARBA" id="ARBA00023027"/>
    </source>
</evidence>
<comment type="cofactor">
    <cofactor evidence="1">
        <name>FMN</name>
        <dbReference type="ChEBI" id="CHEBI:58210"/>
    </cofactor>
</comment>
<evidence type="ECO:0000256" key="5">
    <source>
        <dbReference type="ARBA" id="ARBA00022857"/>
    </source>
</evidence>
<dbReference type="Proteomes" id="UP000216961">
    <property type="component" value="Unassembled WGS sequence"/>
</dbReference>
<proteinExistence type="inferred from homology"/>
<dbReference type="AlphaFoldDB" id="A0A268F7I7"/>